<sequence>IAPLARLVTGSLARNQFQLLVATLRLNQLLRQIDQLRQAQLEPVDDLCPRPRSSDVAQVRVQPVAARRAVLAGDDFDLFTGLQAVVERYDTAVDLRATAVVADFGVYAIGEVQRRRAFRQVDGVT</sequence>
<feature type="non-terminal residue" evidence="1">
    <location>
        <position position="1"/>
    </location>
</feature>
<accession>A0A699UNX6</accession>
<reference evidence="1" key="1">
    <citation type="journal article" date="2019" name="Sci. Rep.">
        <title>Draft genome of Tanacetum cinerariifolium, the natural source of mosquito coil.</title>
        <authorList>
            <person name="Yamashiro T."/>
            <person name="Shiraishi A."/>
            <person name="Satake H."/>
            <person name="Nakayama K."/>
        </authorList>
    </citation>
    <scope>NUCLEOTIDE SEQUENCE</scope>
</reference>
<evidence type="ECO:0000313" key="1">
    <source>
        <dbReference type="EMBL" id="GFD24972.1"/>
    </source>
</evidence>
<dbReference type="AlphaFoldDB" id="A0A699UNX6"/>
<dbReference type="EMBL" id="BKCJ011356900">
    <property type="protein sequence ID" value="GFD24972.1"/>
    <property type="molecule type" value="Genomic_DNA"/>
</dbReference>
<comment type="caution">
    <text evidence="1">The sequence shown here is derived from an EMBL/GenBank/DDBJ whole genome shotgun (WGS) entry which is preliminary data.</text>
</comment>
<feature type="non-terminal residue" evidence="1">
    <location>
        <position position="125"/>
    </location>
</feature>
<name>A0A699UNX6_TANCI</name>
<proteinExistence type="predicted"/>
<protein>
    <submittedName>
        <fullName evidence="1">Uncharacterized protein</fullName>
    </submittedName>
</protein>
<organism evidence="1">
    <name type="scientific">Tanacetum cinerariifolium</name>
    <name type="common">Dalmatian daisy</name>
    <name type="synonym">Chrysanthemum cinerariifolium</name>
    <dbReference type="NCBI Taxonomy" id="118510"/>
    <lineage>
        <taxon>Eukaryota</taxon>
        <taxon>Viridiplantae</taxon>
        <taxon>Streptophyta</taxon>
        <taxon>Embryophyta</taxon>
        <taxon>Tracheophyta</taxon>
        <taxon>Spermatophyta</taxon>
        <taxon>Magnoliopsida</taxon>
        <taxon>eudicotyledons</taxon>
        <taxon>Gunneridae</taxon>
        <taxon>Pentapetalae</taxon>
        <taxon>asterids</taxon>
        <taxon>campanulids</taxon>
        <taxon>Asterales</taxon>
        <taxon>Asteraceae</taxon>
        <taxon>Asteroideae</taxon>
        <taxon>Anthemideae</taxon>
        <taxon>Anthemidinae</taxon>
        <taxon>Tanacetum</taxon>
    </lineage>
</organism>
<gene>
    <name evidence="1" type="ORF">Tci_896941</name>
</gene>